<evidence type="ECO:0000313" key="10">
    <source>
        <dbReference type="EMBL" id="OGM90821.1"/>
    </source>
</evidence>
<protein>
    <recommendedName>
        <fullName evidence="4 9">Protein-L-isoaspartate O-methyltransferase</fullName>
        <ecNumber evidence="3 9">2.1.1.77</ecNumber>
    </recommendedName>
</protein>
<dbReference type="GO" id="GO:0005737">
    <property type="term" value="C:cytoplasm"/>
    <property type="evidence" value="ECO:0007669"/>
    <property type="project" value="UniProtKB-SubCell"/>
</dbReference>
<gene>
    <name evidence="10" type="ORF">A3A20_01030</name>
</gene>
<dbReference type="InterPro" id="IPR029063">
    <property type="entry name" value="SAM-dependent_MTases_sf"/>
</dbReference>
<evidence type="ECO:0000256" key="5">
    <source>
        <dbReference type="ARBA" id="ARBA00022490"/>
    </source>
</evidence>
<dbReference type="GO" id="GO:0032259">
    <property type="term" value="P:methylation"/>
    <property type="evidence" value="ECO:0007669"/>
    <property type="project" value="UniProtKB-KW"/>
</dbReference>
<dbReference type="PANTHER" id="PTHR11579:SF0">
    <property type="entry name" value="PROTEIN-L-ISOASPARTATE(D-ASPARTATE) O-METHYLTRANSFERASE"/>
    <property type="match status" value="1"/>
</dbReference>
<dbReference type="EC" id="2.1.1.77" evidence="3 9"/>
<proteinExistence type="inferred from homology"/>
<dbReference type="InterPro" id="IPR000682">
    <property type="entry name" value="PCMT"/>
</dbReference>
<dbReference type="Proteomes" id="UP000178946">
    <property type="component" value="Unassembled WGS sequence"/>
</dbReference>
<evidence type="ECO:0000256" key="6">
    <source>
        <dbReference type="ARBA" id="ARBA00022603"/>
    </source>
</evidence>
<dbReference type="CDD" id="cd02440">
    <property type="entry name" value="AdoMet_MTases"/>
    <property type="match status" value="1"/>
</dbReference>
<dbReference type="GO" id="GO:0004719">
    <property type="term" value="F:protein-L-isoaspartate (D-aspartate) O-methyltransferase activity"/>
    <property type="evidence" value="ECO:0007669"/>
    <property type="project" value="UniProtKB-UniRule"/>
</dbReference>
<evidence type="ECO:0000256" key="7">
    <source>
        <dbReference type="ARBA" id="ARBA00022679"/>
    </source>
</evidence>
<comment type="similarity">
    <text evidence="2">Belongs to the methyltransferase superfamily. L-isoaspartyl/D-aspartyl protein methyltransferase family.</text>
</comment>
<evidence type="ECO:0000256" key="1">
    <source>
        <dbReference type="ARBA" id="ARBA00004496"/>
    </source>
</evidence>
<comment type="subcellular location">
    <subcellularLocation>
        <location evidence="1">Cytoplasm</location>
    </subcellularLocation>
</comment>
<dbReference type="PANTHER" id="PTHR11579">
    <property type="entry name" value="PROTEIN-L-ISOASPARTATE O-METHYLTRANSFERASE"/>
    <property type="match status" value="1"/>
</dbReference>
<evidence type="ECO:0000313" key="11">
    <source>
        <dbReference type="Proteomes" id="UP000178946"/>
    </source>
</evidence>
<dbReference type="NCBIfam" id="TIGR00080">
    <property type="entry name" value="pimt"/>
    <property type="match status" value="1"/>
</dbReference>
<evidence type="ECO:0000256" key="2">
    <source>
        <dbReference type="ARBA" id="ARBA00005369"/>
    </source>
</evidence>
<accession>A0A1F8DQB8</accession>
<sequence>MDDKEKLIQSLIKSGYLKTHSIIDAFEKISRVDFVPEEYKDDAYGDYPLSLGRGQTISQPRTVAFMLELLQPQPGEKILDVGAGSGWTTALLAHIVGKNGYVFGAERISELCEFGRKNLAKYFDETRAKIICGDATQDISEKEFNKILAGAAASREIPRAWRNQLKIGGRIIAPVGDSVWLFEKKNKKDWEENEYPGFAFVPLVRNGDKP</sequence>
<evidence type="ECO:0000256" key="8">
    <source>
        <dbReference type="ARBA" id="ARBA00022691"/>
    </source>
</evidence>
<dbReference type="Pfam" id="PF01135">
    <property type="entry name" value="PCMT"/>
    <property type="match status" value="1"/>
</dbReference>
<dbReference type="AlphaFoldDB" id="A0A1F8DQB8"/>
<evidence type="ECO:0000256" key="4">
    <source>
        <dbReference type="ARBA" id="ARBA00013346"/>
    </source>
</evidence>
<keyword evidence="6 10" id="KW-0489">Methyltransferase</keyword>
<keyword evidence="7 10" id="KW-0808">Transferase</keyword>
<dbReference type="SUPFAM" id="SSF53335">
    <property type="entry name" value="S-adenosyl-L-methionine-dependent methyltransferases"/>
    <property type="match status" value="1"/>
</dbReference>
<organism evidence="10 11">
    <name type="scientific">Candidatus Wolfebacteria bacterium RIFCSPLOWO2_01_FULL_45_19</name>
    <dbReference type="NCBI Taxonomy" id="1802557"/>
    <lineage>
        <taxon>Bacteria</taxon>
        <taxon>Candidatus Wolfeibacteriota</taxon>
    </lineage>
</organism>
<dbReference type="GO" id="GO:0030091">
    <property type="term" value="P:protein repair"/>
    <property type="evidence" value="ECO:0007669"/>
    <property type="project" value="UniProtKB-UniRule"/>
</dbReference>
<evidence type="ECO:0000256" key="3">
    <source>
        <dbReference type="ARBA" id="ARBA00011890"/>
    </source>
</evidence>
<dbReference type="STRING" id="1802557.A3A20_01030"/>
<reference evidence="10 11" key="1">
    <citation type="journal article" date="2016" name="Nat. Commun.">
        <title>Thousands of microbial genomes shed light on interconnected biogeochemical processes in an aquifer system.</title>
        <authorList>
            <person name="Anantharaman K."/>
            <person name="Brown C.T."/>
            <person name="Hug L.A."/>
            <person name="Sharon I."/>
            <person name="Castelle C.J."/>
            <person name="Probst A.J."/>
            <person name="Thomas B.C."/>
            <person name="Singh A."/>
            <person name="Wilkins M.J."/>
            <person name="Karaoz U."/>
            <person name="Brodie E.L."/>
            <person name="Williams K.H."/>
            <person name="Hubbard S.S."/>
            <person name="Banfield J.F."/>
        </authorList>
    </citation>
    <scope>NUCLEOTIDE SEQUENCE [LARGE SCALE GENOMIC DNA]</scope>
</reference>
<keyword evidence="8" id="KW-0949">S-adenosyl-L-methionine</keyword>
<evidence type="ECO:0000256" key="9">
    <source>
        <dbReference type="NCBIfam" id="TIGR00080"/>
    </source>
</evidence>
<dbReference type="Gene3D" id="3.40.50.150">
    <property type="entry name" value="Vaccinia Virus protein VP39"/>
    <property type="match status" value="1"/>
</dbReference>
<comment type="caution">
    <text evidence="10">The sequence shown here is derived from an EMBL/GenBank/DDBJ whole genome shotgun (WGS) entry which is preliminary data.</text>
</comment>
<name>A0A1F8DQB8_9BACT</name>
<keyword evidence="5" id="KW-0963">Cytoplasm</keyword>
<dbReference type="EMBL" id="MGIR01000007">
    <property type="protein sequence ID" value="OGM90821.1"/>
    <property type="molecule type" value="Genomic_DNA"/>
</dbReference>